<dbReference type="EC" id="4.4.1.2" evidence="3"/>
<dbReference type="InterPro" id="IPR015421">
    <property type="entry name" value="PyrdxlP-dep_Trfase_major"/>
</dbReference>
<dbReference type="Gene3D" id="3.40.640.10">
    <property type="entry name" value="Type I PLP-dependent aspartate aminotransferase-like (Major domain)"/>
    <property type="match status" value="1"/>
</dbReference>
<dbReference type="GO" id="GO:0009086">
    <property type="term" value="P:methionine biosynthetic process"/>
    <property type="evidence" value="ECO:0007669"/>
    <property type="project" value="InterPro"/>
</dbReference>
<dbReference type="InterPro" id="IPR015424">
    <property type="entry name" value="PyrdxlP-dep_Trfase"/>
</dbReference>
<gene>
    <name evidence="10" type="ORF">F4Y42_21910</name>
</gene>
<dbReference type="GO" id="GO:0047982">
    <property type="term" value="F:homocysteine desulfhydrase activity"/>
    <property type="evidence" value="ECO:0007669"/>
    <property type="project" value="UniProtKB-EC"/>
</dbReference>
<dbReference type="InterPro" id="IPR044639">
    <property type="entry name" value="CGS1/2"/>
</dbReference>
<evidence type="ECO:0000313" key="10">
    <source>
        <dbReference type="EMBL" id="MXY96106.1"/>
    </source>
</evidence>
<evidence type="ECO:0000256" key="7">
    <source>
        <dbReference type="PIRSR" id="PIRSR001434-2"/>
    </source>
</evidence>
<accession>A0A6B0YYF8</accession>
<dbReference type="InterPro" id="IPR000277">
    <property type="entry name" value="Cys/Met-Metab_PyrdxlP-dep_enz"/>
</dbReference>
<feature type="compositionally biased region" description="Low complexity" evidence="9">
    <location>
        <begin position="12"/>
        <end position="27"/>
    </location>
</feature>
<evidence type="ECO:0000256" key="5">
    <source>
        <dbReference type="ARBA" id="ARBA00048780"/>
    </source>
</evidence>
<dbReference type="GO" id="GO:0003962">
    <property type="term" value="F:cystathionine gamma-synthase activity"/>
    <property type="evidence" value="ECO:0007669"/>
    <property type="project" value="InterPro"/>
</dbReference>
<dbReference type="Gene3D" id="3.90.1150.10">
    <property type="entry name" value="Aspartate Aminotransferase, domain 1"/>
    <property type="match status" value="1"/>
</dbReference>
<dbReference type="PIRSF" id="PIRSF001434">
    <property type="entry name" value="CGS"/>
    <property type="match status" value="1"/>
</dbReference>
<evidence type="ECO:0000256" key="2">
    <source>
        <dbReference type="ARBA" id="ARBA00022898"/>
    </source>
</evidence>
<keyword evidence="10" id="KW-0808">Transferase</keyword>
<comment type="caution">
    <text evidence="10">The sequence shown here is derived from an EMBL/GenBank/DDBJ whole genome shotgun (WGS) entry which is preliminary data.</text>
</comment>
<comment type="catalytic activity">
    <reaction evidence="5">
        <text>L-homocysteine + H2O = 2-oxobutanoate + hydrogen sulfide + NH4(+) + H(+)</text>
        <dbReference type="Rhea" id="RHEA:14501"/>
        <dbReference type="ChEBI" id="CHEBI:15377"/>
        <dbReference type="ChEBI" id="CHEBI:15378"/>
        <dbReference type="ChEBI" id="CHEBI:16763"/>
        <dbReference type="ChEBI" id="CHEBI:28938"/>
        <dbReference type="ChEBI" id="CHEBI:29919"/>
        <dbReference type="ChEBI" id="CHEBI:58199"/>
        <dbReference type="EC" id="4.4.1.2"/>
    </reaction>
    <physiologicalReaction direction="left-to-right" evidence="5">
        <dbReference type="Rhea" id="RHEA:14502"/>
    </physiologicalReaction>
</comment>
<feature type="compositionally biased region" description="Polar residues" evidence="9">
    <location>
        <begin position="1"/>
        <end position="11"/>
    </location>
</feature>
<evidence type="ECO:0000256" key="6">
    <source>
        <dbReference type="ARBA" id="ARBA00052699"/>
    </source>
</evidence>
<dbReference type="FunFam" id="3.40.640.10:FF:000046">
    <property type="entry name" value="Cystathionine gamma-lyase"/>
    <property type="match status" value="1"/>
</dbReference>
<keyword evidence="10" id="KW-0032">Aminotransferase</keyword>
<dbReference type="InterPro" id="IPR015422">
    <property type="entry name" value="PyrdxlP-dep_Trfase_small"/>
</dbReference>
<evidence type="ECO:0000256" key="4">
    <source>
        <dbReference type="ARBA" id="ARBA00047199"/>
    </source>
</evidence>
<evidence type="ECO:0000256" key="1">
    <source>
        <dbReference type="ARBA" id="ARBA00001933"/>
    </source>
</evidence>
<evidence type="ECO:0000256" key="8">
    <source>
        <dbReference type="RuleBase" id="RU362118"/>
    </source>
</evidence>
<dbReference type="CDD" id="cd00614">
    <property type="entry name" value="CGS_like"/>
    <property type="match status" value="1"/>
</dbReference>
<proteinExistence type="inferred from homology"/>
<dbReference type="FunFam" id="3.90.1150.10:FF:000033">
    <property type="entry name" value="Cystathionine gamma-synthase"/>
    <property type="match status" value="1"/>
</dbReference>
<dbReference type="GO" id="GO:0019346">
    <property type="term" value="P:transsulfuration"/>
    <property type="evidence" value="ECO:0007669"/>
    <property type="project" value="InterPro"/>
</dbReference>
<dbReference type="GO" id="GO:0008483">
    <property type="term" value="F:transaminase activity"/>
    <property type="evidence" value="ECO:0007669"/>
    <property type="project" value="UniProtKB-KW"/>
</dbReference>
<comment type="cofactor">
    <cofactor evidence="1 8">
        <name>pyridoxal 5'-phosphate</name>
        <dbReference type="ChEBI" id="CHEBI:597326"/>
    </cofactor>
</comment>
<feature type="region of interest" description="Disordered" evidence="9">
    <location>
        <begin position="1"/>
        <end position="42"/>
    </location>
</feature>
<name>A0A6B0YYF8_9CHLR</name>
<dbReference type="PANTHER" id="PTHR43379">
    <property type="entry name" value="CYSTATHIONINE GAMMA-SYNTHASE"/>
    <property type="match status" value="1"/>
</dbReference>
<comment type="catalytic activity">
    <reaction evidence="6">
        <text>L-methionine + H2O = methanethiol + 2-oxobutanoate + NH4(+)</text>
        <dbReference type="Rhea" id="RHEA:23800"/>
        <dbReference type="ChEBI" id="CHEBI:15377"/>
        <dbReference type="ChEBI" id="CHEBI:16007"/>
        <dbReference type="ChEBI" id="CHEBI:16763"/>
        <dbReference type="ChEBI" id="CHEBI:28938"/>
        <dbReference type="ChEBI" id="CHEBI:57844"/>
        <dbReference type="EC" id="4.4.1.11"/>
    </reaction>
    <physiologicalReaction direction="left-to-right" evidence="6">
        <dbReference type="Rhea" id="RHEA:23801"/>
    </physiologicalReaction>
</comment>
<dbReference type="GO" id="GO:0030170">
    <property type="term" value="F:pyridoxal phosphate binding"/>
    <property type="evidence" value="ECO:0007669"/>
    <property type="project" value="InterPro"/>
</dbReference>
<dbReference type="EMBL" id="VXRG01000186">
    <property type="protein sequence ID" value="MXY96106.1"/>
    <property type="molecule type" value="Genomic_DNA"/>
</dbReference>
<feature type="modified residue" description="N6-(pyridoxal phosphate)lysine" evidence="7">
    <location>
        <position position="247"/>
    </location>
</feature>
<evidence type="ECO:0000256" key="3">
    <source>
        <dbReference type="ARBA" id="ARBA00047175"/>
    </source>
</evidence>
<reference evidence="10" key="1">
    <citation type="submission" date="2019-09" db="EMBL/GenBank/DDBJ databases">
        <title>Characterisation of the sponge microbiome using genome-centric metagenomics.</title>
        <authorList>
            <person name="Engelberts J.P."/>
            <person name="Robbins S.J."/>
            <person name="De Goeij J.M."/>
            <person name="Aranda M."/>
            <person name="Bell S.C."/>
            <person name="Webster N.S."/>
        </authorList>
    </citation>
    <scope>NUCLEOTIDE SEQUENCE</scope>
    <source>
        <strain evidence="10">SB0664_bin_27</strain>
    </source>
</reference>
<sequence>MATPGTTISQNSGTATGSDGASGPAASNGQGPEGKTPILSSQTQAVHAGEKRYISHDSLTVPIVQTSTYTFEDTASLINYMEEHMFWEVPEREEYGRYGNPTVRAAEAKLAALDAAEDALLLSSGMAAITTTLFILLSQGDHFVMTEDCYRRTRGFCNTFLTRFGITCTTVEPGDYDAIEAAIKPETKLIFSESPTNPFLRCVDYARLVEIAERHGLRTIIDTTFATPCNVRPLEYGIDLAIHSVTKYLAGHNDLLAGCVTGSFNITTALRQSQGILGAVVDPHCAYLILRGIKTLGLRMRQHNESAFRIARYLEDHPRIRRVWYPGLESHPDHEVAKCTMTGFGGVISFEVEADGPATSRFIDACRIPRIGPSLGGVESLIEQPGIVSYYDTAPEDRRALGITDELVRLSVGIEDTDDLLADFEQALASM</sequence>
<dbReference type="AlphaFoldDB" id="A0A6B0YYF8"/>
<organism evidence="10">
    <name type="scientific">Caldilineaceae bacterium SB0664_bin_27</name>
    <dbReference type="NCBI Taxonomy" id="2605260"/>
    <lineage>
        <taxon>Bacteria</taxon>
        <taxon>Bacillati</taxon>
        <taxon>Chloroflexota</taxon>
        <taxon>Caldilineae</taxon>
        <taxon>Caldilineales</taxon>
        <taxon>Caldilineaceae</taxon>
    </lineage>
</organism>
<dbReference type="PANTHER" id="PTHR43379:SF1">
    <property type="entry name" value="CYSTATHIONINE GAMMA-SYNTHASE 1, CHLOROPLASTIC-RELATED"/>
    <property type="match status" value="1"/>
</dbReference>
<dbReference type="SUPFAM" id="SSF53383">
    <property type="entry name" value="PLP-dependent transferases"/>
    <property type="match status" value="1"/>
</dbReference>
<evidence type="ECO:0000256" key="9">
    <source>
        <dbReference type="SAM" id="MobiDB-lite"/>
    </source>
</evidence>
<comment type="similarity">
    <text evidence="8">Belongs to the trans-sulfuration enzymes family.</text>
</comment>
<keyword evidence="2 7" id="KW-0663">Pyridoxal phosphate</keyword>
<dbReference type="GO" id="GO:0018826">
    <property type="term" value="F:methionine gamma-lyase activity"/>
    <property type="evidence" value="ECO:0007669"/>
    <property type="project" value="UniProtKB-EC"/>
</dbReference>
<dbReference type="Pfam" id="PF01053">
    <property type="entry name" value="Cys_Met_Meta_PP"/>
    <property type="match status" value="1"/>
</dbReference>
<protein>
    <recommendedName>
        <fullName evidence="3">homocysteine desulfhydrase</fullName>
        <ecNumber evidence="3">4.4.1.2</ecNumber>
    </recommendedName>
    <alternativeName>
        <fullName evidence="4">Homocysteine desulfhydrase</fullName>
    </alternativeName>
</protein>